<keyword evidence="1" id="KW-1133">Transmembrane helix</keyword>
<accession>A0A3M7RL00</accession>
<dbReference type="EMBL" id="REGN01003156">
    <property type="protein sequence ID" value="RNA24211.1"/>
    <property type="molecule type" value="Genomic_DNA"/>
</dbReference>
<gene>
    <name evidence="2" type="ORF">BpHYR1_014990</name>
</gene>
<feature type="transmembrane region" description="Helical" evidence="1">
    <location>
        <begin position="20"/>
        <end position="40"/>
    </location>
</feature>
<keyword evidence="1" id="KW-0472">Membrane</keyword>
<evidence type="ECO:0000256" key="1">
    <source>
        <dbReference type="SAM" id="Phobius"/>
    </source>
</evidence>
<keyword evidence="1" id="KW-0812">Transmembrane</keyword>
<keyword evidence="3" id="KW-1185">Reference proteome</keyword>
<evidence type="ECO:0000313" key="3">
    <source>
        <dbReference type="Proteomes" id="UP000276133"/>
    </source>
</evidence>
<name>A0A3M7RL00_BRAPC</name>
<dbReference type="AlphaFoldDB" id="A0A3M7RL00"/>
<evidence type="ECO:0000313" key="2">
    <source>
        <dbReference type="EMBL" id="RNA24211.1"/>
    </source>
</evidence>
<protein>
    <submittedName>
        <fullName evidence="2">Uncharacterized protein</fullName>
    </submittedName>
</protein>
<organism evidence="2 3">
    <name type="scientific">Brachionus plicatilis</name>
    <name type="common">Marine rotifer</name>
    <name type="synonym">Brachionus muelleri</name>
    <dbReference type="NCBI Taxonomy" id="10195"/>
    <lineage>
        <taxon>Eukaryota</taxon>
        <taxon>Metazoa</taxon>
        <taxon>Spiralia</taxon>
        <taxon>Gnathifera</taxon>
        <taxon>Rotifera</taxon>
        <taxon>Eurotatoria</taxon>
        <taxon>Monogononta</taxon>
        <taxon>Pseudotrocha</taxon>
        <taxon>Ploima</taxon>
        <taxon>Brachionidae</taxon>
        <taxon>Brachionus</taxon>
    </lineage>
</organism>
<feature type="transmembrane region" description="Helical" evidence="1">
    <location>
        <begin position="61"/>
        <end position="78"/>
    </location>
</feature>
<sequence>MDQLSFAFQKFLLSQCDFSIMSITIGIAAKTLDSIFKNGSAISKKKRFRINLIKKYFQSKSLRNLFFLIFINYYLFLLDPSPSHIKATSFVDILFGTSKILGCFTIKPFLRCHI</sequence>
<reference evidence="2 3" key="1">
    <citation type="journal article" date="2018" name="Sci. Rep.">
        <title>Genomic signatures of local adaptation to the degree of environmental predictability in rotifers.</title>
        <authorList>
            <person name="Franch-Gras L."/>
            <person name="Hahn C."/>
            <person name="Garcia-Roger E.M."/>
            <person name="Carmona M.J."/>
            <person name="Serra M."/>
            <person name="Gomez A."/>
        </authorList>
    </citation>
    <scope>NUCLEOTIDE SEQUENCE [LARGE SCALE GENOMIC DNA]</scope>
    <source>
        <strain evidence="2">HYR1</strain>
    </source>
</reference>
<dbReference type="Proteomes" id="UP000276133">
    <property type="component" value="Unassembled WGS sequence"/>
</dbReference>
<feature type="transmembrane region" description="Helical" evidence="1">
    <location>
        <begin position="90"/>
        <end position="110"/>
    </location>
</feature>
<proteinExistence type="predicted"/>
<comment type="caution">
    <text evidence="2">The sequence shown here is derived from an EMBL/GenBank/DDBJ whole genome shotgun (WGS) entry which is preliminary data.</text>
</comment>